<keyword evidence="2" id="KW-1185">Reference proteome</keyword>
<dbReference type="Proteomes" id="UP001497623">
    <property type="component" value="Unassembled WGS sequence"/>
</dbReference>
<comment type="caution">
    <text evidence="1">The sequence shown here is derived from an EMBL/GenBank/DDBJ whole genome shotgun (WGS) entry which is preliminary data.</text>
</comment>
<dbReference type="AlphaFoldDB" id="A0AAV2PRX6"/>
<sequence length="145" mass="16421">AIIIGEGESCGIDALSKDEAYIIWYQSYSLHECITEAVDKVPLKDLRPLNDYSTTFFNSSNDKIFRESVSEAIKDCSERADVSLARPGLFGSDIDYDCLVGWFKGQNSNIIHPNPDGDTYPKKIKNVLTIRKIMQKKHSISWKNK</sequence>
<feature type="non-terminal residue" evidence="1">
    <location>
        <position position="1"/>
    </location>
</feature>
<protein>
    <submittedName>
        <fullName evidence="1">Uncharacterized protein</fullName>
    </submittedName>
</protein>
<dbReference type="EMBL" id="CAXKWB010000881">
    <property type="protein sequence ID" value="CAL4062701.1"/>
    <property type="molecule type" value="Genomic_DNA"/>
</dbReference>
<evidence type="ECO:0000313" key="1">
    <source>
        <dbReference type="EMBL" id="CAL4062701.1"/>
    </source>
</evidence>
<organism evidence="1 2">
    <name type="scientific">Meganyctiphanes norvegica</name>
    <name type="common">Northern krill</name>
    <name type="synonym">Thysanopoda norvegica</name>
    <dbReference type="NCBI Taxonomy" id="48144"/>
    <lineage>
        <taxon>Eukaryota</taxon>
        <taxon>Metazoa</taxon>
        <taxon>Ecdysozoa</taxon>
        <taxon>Arthropoda</taxon>
        <taxon>Crustacea</taxon>
        <taxon>Multicrustacea</taxon>
        <taxon>Malacostraca</taxon>
        <taxon>Eumalacostraca</taxon>
        <taxon>Eucarida</taxon>
        <taxon>Euphausiacea</taxon>
        <taxon>Euphausiidae</taxon>
        <taxon>Meganyctiphanes</taxon>
    </lineage>
</organism>
<proteinExistence type="predicted"/>
<gene>
    <name evidence="1" type="ORF">MNOR_LOCUS2770</name>
</gene>
<accession>A0AAV2PRX6</accession>
<name>A0AAV2PRX6_MEGNR</name>
<feature type="non-terminal residue" evidence="1">
    <location>
        <position position="145"/>
    </location>
</feature>
<evidence type="ECO:0000313" key="2">
    <source>
        <dbReference type="Proteomes" id="UP001497623"/>
    </source>
</evidence>
<reference evidence="1 2" key="1">
    <citation type="submission" date="2024-05" db="EMBL/GenBank/DDBJ databases">
        <authorList>
            <person name="Wallberg A."/>
        </authorList>
    </citation>
    <scope>NUCLEOTIDE SEQUENCE [LARGE SCALE GENOMIC DNA]</scope>
</reference>